<comment type="subcellular location">
    <subcellularLocation>
        <location evidence="1">Cell membrane</location>
        <topology evidence="1">Multi-pass membrane protein</topology>
    </subcellularLocation>
</comment>
<dbReference type="EMBL" id="JAGWCR010000001">
    <property type="protein sequence ID" value="MBS3647405.1"/>
    <property type="molecule type" value="Genomic_DNA"/>
</dbReference>
<gene>
    <name evidence="8" type="ORF">KEU06_02040</name>
</gene>
<name>A0A942I6K9_9HYPH</name>
<evidence type="ECO:0000256" key="1">
    <source>
        <dbReference type="ARBA" id="ARBA00004651"/>
    </source>
</evidence>
<proteinExistence type="inferred from homology"/>
<keyword evidence="5 7" id="KW-1133">Transmembrane helix</keyword>
<evidence type="ECO:0000256" key="4">
    <source>
        <dbReference type="ARBA" id="ARBA00022692"/>
    </source>
</evidence>
<evidence type="ECO:0000313" key="9">
    <source>
        <dbReference type="Proteomes" id="UP000680348"/>
    </source>
</evidence>
<dbReference type="PANTHER" id="PTHR33452">
    <property type="entry name" value="OXIDOREDUCTASE CATD-RELATED"/>
    <property type="match status" value="1"/>
</dbReference>
<dbReference type="PANTHER" id="PTHR33452:SF1">
    <property type="entry name" value="INNER MEMBRANE PROTEIN YPHA-RELATED"/>
    <property type="match status" value="1"/>
</dbReference>
<dbReference type="RefSeq" id="WP_188252945.1">
    <property type="nucleotide sequence ID" value="NZ_JABVCF010000001.1"/>
</dbReference>
<dbReference type="Pfam" id="PF07681">
    <property type="entry name" value="DoxX"/>
    <property type="match status" value="1"/>
</dbReference>
<dbReference type="AlphaFoldDB" id="A0A942I6K9"/>
<sequence>MSISATQSSASQSTGAAAVLVLGRLLISAMYIMAGFSKLTAISGTAQWFGSIGLPAPTLVAIGVGLVELVGGLAILIGFQTRIAAVVLALFTVAATLIAHTNFADMSQMLFFQKNLAITGGFLILAVFGPGALSIDARRG</sequence>
<evidence type="ECO:0000256" key="3">
    <source>
        <dbReference type="ARBA" id="ARBA00022475"/>
    </source>
</evidence>
<protein>
    <submittedName>
        <fullName evidence="8">DoxX family protein</fullName>
    </submittedName>
</protein>
<accession>A0A942I6K9</accession>
<dbReference type="InterPro" id="IPR032808">
    <property type="entry name" value="DoxX"/>
</dbReference>
<feature type="transmembrane region" description="Helical" evidence="7">
    <location>
        <begin position="116"/>
        <end position="135"/>
    </location>
</feature>
<feature type="transmembrane region" description="Helical" evidence="7">
    <location>
        <begin position="15"/>
        <end position="36"/>
    </location>
</feature>
<dbReference type="GO" id="GO:0005886">
    <property type="term" value="C:plasma membrane"/>
    <property type="evidence" value="ECO:0007669"/>
    <property type="project" value="UniProtKB-SubCell"/>
</dbReference>
<evidence type="ECO:0000256" key="6">
    <source>
        <dbReference type="ARBA" id="ARBA00023136"/>
    </source>
</evidence>
<evidence type="ECO:0000256" key="2">
    <source>
        <dbReference type="ARBA" id="ARBA00006679"/>
    </source>
</evidence>
<keyword evidence="4 7" id="KW-0812">Transmembrane</keyword>
<reference evidence="8" key="1">
    <citation type="submission" date="2021-04" db="EMBL/GenBank/DDBJ databases">
        <title>Pseudaminobacter soli sp. nov., isolated from paddy soil contaminated by heavy metals.</title>
        <authorList>
            <person name="Zhang K."/>
        </authorList>
    </citation>
    <scope>NUCLEOTIDE SEQUENCE</scope>
    <source>
        <strain evidence="8">19-2017</strain>
    </source>
</reference>
<evidence type="ECO:0000313" key="8">
    <source>
        <dbReference type="EMBL" id="MBS3647405.1"/>
    </source>
</evidence>
<dbReference type="Proteomes" id="UP000680348">
    <property type="component" value="Unassembled WGS sequence"/>
</dbReference>
<feature type="transmembrane region" description="Helical" evidence="7">
    <location>
        <begin position="48"/>
        <end position="77"/>
    </location>
</feature>
<organism evidence="8 9">
    <name type="scientific">Pseudaminobacter soli</name>
    <name type="common">ex Zhang et al. 2022</name>
    <dbReference type="NCBI Taxonomy" id="2831468"/>
    <lineage>
        <taxon>Bacteria</taxon>
        <taxon>Pseudomonadati</taxon>
        <taxon>Pseudomonadota</taxon>
        <taxon>Alphaproteobacteria</taxon>
        <taxon>Hyphomicrobiales</taxon>
        <taxon>Phyllobacteriaceae</taxon>
        <taxon>Pseudaminobacter</taxon>
    </lineage>
</organism>
<dbReference type="InterPro" id="IPR051907">
    <property type="entry name" value="DoxX-like_oxidoreductase"/>
</dbReference>
<keyword evidence="6 7" id="KW-0472">Membrane</keyword>
<keyword evidence="3" id="KW-1003">Cell membrane</keyword>
<evidence type="ECO:0000256" key="5">
    <source>
        <dbReference type="ARBA" id="ARBA00022989"/>
    </source>
</evidence>
<comment type="caution">
    <text evidence="8">The sequence shown here is derived from an EMBL/GenBank/DDBJ whole genome shotgun (WGS) entry which is preliminary data.</text>
</comment>
<comment type="similarity">
    <text evidence="2">Belongs to the DoxX family.</text>
</comment>
<evidence type="ECO:0000256" key="7">
    <source>
        <dbReference type="SAM" id="Phobius"/>
    </source>
</evidence>
<feature type="transmembrane region" description="Helical" evidence="7">
    <location>
        <begin position="83"/>
        <end position="104"/>
    </location>
</feature>
<keyword evidence="9" id="KW-1185">Reference proteome</keyword>